<keyword evidence="4" id="KW-0808">Transferase</keyword>
<dbReference type="EMBL" id="WAIE01000006">
    <property type="protein sequence ID" value="KAB1440887.1"/>
    <property type="molecule type" value="Genomic_DNA"/>
</dbReference>
<dbReference type="InterPro" id="IPR035965">
    <property type="entry name" value="PAS-like_dom_sf"/>
</dbReference>
<dbReference type="InterPro" id="IPR011006">
    <property type="entry name" value="CheY-like_superfamily"/>
</dbReference>
<feature type="domain" description="PAC" evidence="14">
    <location>
        <begin position="348"/>
        <end position="399"/>
    </location>
</feature>
<dbReference type="SMART" id="SM00065">
    <property type="entry name" value="GAF"/>
    <property type="match status" value="1"/>
</dbReference>
<proteinExistence type="predicted"/>
<dbReference type="InterPro" id="IPR003661">
    <property type="entry name" value="HisK_dim/P_dom"/>
</dbReference>
<evidence type="ECO:0000256" key="11">
    <source>
        <dbReference type="PROSITE-ProRule" id="PRU00169"/>
    </source>
</evidence>
<evidence type="ECO:0000259" key="12">
    <source>
        <dbReference type="PROSITE" id="PS50109"/>
    </source>
</evidence>
<dbReference type="Gene3D" id="3.40.50.2300">
    <property type="match status" value="1"/>
</dbReference>
<accession>A0A6N6MZB6</accession>
<feature type="modified residue" description="4-aspartylphosphate" evidence="11">
    <location>
        <position position="708"/>
    </location>
</feature>
<dbReference type="SUPFAM" id="SSF55781">
    <property type="entry name" value="GAF domain-like"/>
    <property type="match status" value="1"/>
</dbReference>
<comment type="subunit">
    <text evidence="9">At low DSF concentrations, interacts with RpfF.</text>
</comment>
<dbReference type="InterPro" id="IPR005467">
    <property type="entry name" value="His_kinase_dom"/>
</dbReference>
<dbReference type="CDD" id="cd17546">
    <property type="entry name" value="REC_hyHK_CKI1_RcsC-like"/>
    <property type="match status" value="1"/>
</dbReference>
<evidence type="ECO:0000259" key="14">
    <source>
        <dbReference type="PROSITE" id="PS50113"/>
    </source>
</evidence>
<dbReference type="PROSITE" id="PS50113">
    <property type="entry name" value="PAC"/>
    <property type="match status" value="1"/>
</dbReference>
<name>A0A6N6MZB6_9BACT</name>
<dbReference type="AlphaFoldDB" id="A0A6N6MZB6"/>
<gene>
    <name evidence="15" type="ORF">F8A88_13150</name>
</gene>
<dbReference type="InterPro" id="IPR000700">
    <property type="entry name" value="PAS-assoc_C"/>
</dbReference>
<dbReference type="Proteomes" id="UP000438699">
    <property type="component" value="Unassembled WGS sequence"/>
</dbReference>
<dbReference type="CDD" id="cd16922">
    <property type="entry name" value="HATPase_EvgS-ArcB-TorS-like"/>
    <property type="match status" value="1"/>
</dbReference>
<evidence type="ECO:0000259" key="13">
    <source>
        <dbReference type="PROSITE" id="PS50110"/>
    </source>
</evidence>
<dbReference type="SUPFAM" id="SSF55785">
    <property type="entry name" value="PYP-like sensor domain (PAS domain)"/>
    <property type="match status" value="1"/>
</dbReference>
<dbReference type="Pfam" id="PF00512">
    <property type="entry name" value="HisKA"/>
    <property type="match status" value="1"/>
</dbReference>
<dbReference type="Gene3D" id="3.30.450.20">
    <property type="entry name" value="PAS domain"/>
    <property type="match status" value="1"/>
</dbReference>
<dbReference type="Pfam" id="PF02518">
    <property type="entry name" value="HATPase_c"/>
    <property type="match status" value="1"/>
</dbReference>
<dbReference type="SMART" id="SM00448">
    <property type="entry name" value="REC"/>
    <property type="match status" value="1"/>
</dbReference>
<evidence type="ECO:0000256" key="2">
    <source>
        <dbReference type="ARBA" id="ARBA00012438"/>
    </source>
</evidence>
<dbReference type="InterPro" id="IPR029016">
    <property type="entry name" value="GAF-like_dom_sf"/>
</dbReference>
<dbReference type="Gene3D" id="3.30.565.10">
    <property type="entry name" value="Histidine kinase-like ATPase, C-terminal domain"/>
    <property type="match status" value="1"/>
</dbReference>
<evidence type="ECO:0000256" key="9">
    <source>
        <dbReference type="ARBA" id="ARBA00064003"/>
    </source>
</evidence>
<sequence length="783" mass="86813">MKSRNWTNSSSVMETPLRREMELENRDIQLPRCTLPSNKTGRSNLFNIFLIGKWQFPPPCGGKACPVPLGVIANQHAIICSSAFDVFQVLPSQHHPREKTTMPGTDYSPTLSKLNALFGELGTNPDENIQRIVRATGEILQGACTLFNRLDNQEQSLCAWAAHNAPHDLPESDPACGHICYEATITGQDRPVSIPDINETRFATTDPYVRRYGLRSYLGHPVRLQGKAIGALCIVDMQPREFSRRDIDTISTLAKAISLEEERKRIQDGFEKSRSMLEEMQSLAAIGGWEADPVTLKSTWTPEIYRILEITGTQPPPGMELLGMCAGPRQRRRVLAAMQRVRRGQSPQTTEFKIRTPRGTLKWIRASARAHADNGVIHKIFGSVQDITASKEAERALKRARDEAQAASTAKTEFLANMSHEVRTPLNGVLGMLQLTLRTELDQEQREYMDIALHSCRGLLTIINDLLDLSKIEAGKITLARDLVDLPQTVNAVVQGFRHQVADKDVNLSYSLDSRIPDNLVGDGGRLRQILFNLVGNAVKFTPSGTVRLDVTPLARNKDTAHILFSVSDTGVGIPDEALERIFEPFEQADTGLQRSVRGTGLGLGIVRKLVHLMGGTLTLASEQGKGTTIYASIPLGLLEAQEDEQLSPTDHAQGEGLNILLVEDNPVNRTAPKLFLEKLGNTVRWAEHGRQALNLMQENRFDVVFMDLEMPHMDGIETTKRIRAATDMATPASVPVIAITAFAFPADRKRCFDAGMDAFLTKPVDFKELEQIVRSIHKAPAR</sequence>
<dbReference type="SUPFAM" id="SSF47384">
    <property type="entry name" value="Homodimeric domain of signal transducing histidine kinase"/>
    <property type="match status" value="1"/>
</dbReference>
<evidence type="ECO:0000256" key="1">
    <source>
        <dbReference type="ARBA" id="ARBA00000085"/>
    </source>
</evidence>
<keyword evidence="16" id="KW-1185">Reference proteome</keyword>
<dbReference type="NCBIfam" id="TIGR00229">
    <property type="entry name" value="sensory_box"/>
    <property type="match status" value="1"/>
</dbReference>
<dbReference type="InterPro" id="IPR003594">
    <property type="entry name" value="HATPase_dom"/>
</dbReference>
<dbReference type="FunFam" id="3.30.565.10:FF:000010">
    <property type="entry name" value="Sensor histidine kinase RcsC"/>
    <property type="match status" value="1"/>
</dbReference>
<evidence type="ECO:0000256" key="4">
    <source>
        <dbReference type="ARBA" id="ARBA00022679"/>
    </source>
</evidence>
<keyword evidence="7" id="KW-0067">ATP-binding</keyword>
<feature type="domain" description="Histidine kinase" evidence="12">
    <location>
        <begin position="417"/>
        <end position="638"/>
    </location>
</feature>
<dbReference type="InterPro" id="IPR001610">
    <property type="entry name" value="PAC"/>
</dbReference>
<organism evidence="15 16">
    <name type="scientific">Pseudodesulfovibrio senegalensis</name>
    <dbReference type="NCBI Taxonomy" id="1721087"/>
    <lineage>
        <taxon>Bacteria</taxon>
        <taxon>Pseudomonadati</taxon>
        <taxon>Thermodesulfobacteriota</taxon>
        <taxon>Desulfovibrionia</taxon>
        <taxon>Desulfovibrionales</taxon>
        <taxon>Desulfovibrionaceae</taxon>
    </lineage>
</organism>
<dbReference type="PROSITE" id="PS50110">
    <property type="entry name" value="RESPONSE_REGULATORY"/>
    <property type="match status" value="1"/>
</dbReference>
<dbReference type="Pfam" id="PF08447">
    <property type="entry name" value="PAS_3"/>
    <property type="match status" value="1"/>
</dbReference>
<dbReference type="SMART" id="SM00387">
    <property type="entry name" value="HATPase_c"/>
    <property type="match status" value="1"/>
</dbReference>
<evidence type="ECO:0000256" key="10">
    <source>
        <dbReference type="ARBA" id="ARBA00068150"/>
    </source>
</evidence>
<dbReference type="InterPro" id="IPR036890">
    <property type="entry name" value="HATPase_C_sf"/>
</dbReference>
<reference evidence="15 16" key="1">
    <citation type="journal article" date="2017" name="Int. J. Syst. Evol. Microbiol.">
        <title>Desulfovibrio senegalensis sp. nov., a mesophilic sulfate reducer isolated from marine sediment.</title>
        <authorList>
            <person name="Thioye A."/>
            <person name="Gam Z.B.A."/>
            <person name="Mbengue M."/>
            <person name="Cayol J.L."/>
            <person name="Joseph-Bartoli M."/>
            <person name="Toure-Kane C."/>
            <person name="Labat M."/>
        </authorList>
    </citation>
    <scope>NUCLEOTIDE SEQUENCE [LARGE SCALE GENOMIC DNA]</scope>
    <source>
        <strain evidence="15 16">DSM 101509</strain>
    </source>
</reference>
<keyword evidence="5" id="KW-0547">Nucleotide-binding</keyword>
<dbReference type="Gene3D" id="1.10.287.130">
    <property type="match status" value="1"/>
</dbReference>
<evidence type="ECO:0000313" key="15">
    <source>
        <dbReference type="EMBL" id="KAB1440887.1"/>
    </source>
</evidence>
<evidence type="ECO:0000256" key="8">
    <source>
        <dbReference type="ARBA" id="ARBA00023012"/>
    </source>
</evidence>
<dbReference type="CDD" id="cd00082">
    <property type="entry name" value="HisKA"/>
    <property type="match status" value="1"/>
</dbReference>
<dbReference type="GO" id="GO:0000155">
    <property type="term" value="F:phosphorelay sensor kinase activity"/>
    <property type="evidence" value="ECO:0007669"/>
    <property type="project" value="InterPro"/>
</dbReference>
<dbReference type="SMART" id="SM00388">
    <property type="entry name" value="HisKA"/>
    <property type="match status" value="1"/>
</dbReference>
<dbReference type="InterPro" id="IPR000014">
    <property type="entry name" value="PAS"/>
</dbReference>
<feature type="domain" description="Response regulatory" evidence="13">
    <location>
        <begin position="659"/>
        <end position="778"/>
    </location>
</feature>
<comment type="catalytic activity">
    <reaction evidence="1">
        <text>ATP + protein L-histidine = ADP + protein N-phospho-L-histidine.</text>
        <dbReference type="EC" id="2.7.13.3"/>
    </reaction>
</comment>
<dbReference type="InterPro" id="IPR001789">
    <property type="entry name" value="Sig_transdc_resp-reg_receiver"/>
</dbReference>
<dbReference type="Pfam" id="PF00072">
    <property type="entry name" value="Response_reg"/>
    <property type="match status" value="1"/>
</dbReference>
<dbReference type="PANTHER" id="PTHR45339:SF1">
    <property type="entry name" value="HYBRID SIGNAL TRANSDUCTION HISTIDINE KINASE J"/>
    <property type="match status" value="1"/>
</dbReference>
<evidence type="ECO:0000256" key="7">
    <source>
        <dbReference type="ARBA" id="ARBA00022840"/>
    </source>
</evidence>
<dbReference type="SUPFAM" id="SSF55874">
    <property type="entry name" value="ATPase domain of HSP90 chaperone/DNA topoisomerase II/histidine kinase"/>
    <property type="match status" value="1"/>
</dbReference>
<evidence type="ECO:0000256" key="3">
    <source>
        <dbReference type="ARBA" id="ARBA00022553"/>
    </source>
</evidence>
<keyword evidence="8" id="KW-0902">Two-component regulatory system</keyword>
<protein>
    <recommendedName>
        <fullName evidence="10">Sensory/regulatory protein RpfC</fullName>
        <ecNumber evidence="2">2.7.13.3</ecNumber>
    </recommendedName>
</protein>
<keyword evidence="3 11" id="KW-0597">Phosphoprotein</keyword>
<dbReference type="Pfam" id="PF01590">
    <property type="entry name" value="GAF"/>
    <property type="match status" value="1"/>
</dbReference>
<dbReference type="InterPro" id="IPR036097">
    <property type="entry name" value="HisK_dim/P_sf"/>
</dbReference>
<evidence type="ECO:0000313" key="16">
    <source>
        <dbReference type="Proteomes" id="UP000438699"/>
    </source>
</evidence>
<dbReference type="SMART" id="SM00086">
    <property type="entry name" value="PAC"/>
    <property type="match status" value="1"/>
</dbReference>
<dbReference type="Gene3D" id="3.30.450.40">
    <property type="match status" value="1"/>
</dbReference>
<dbReference type="SUPFAM" id="SSF52172">
    <property type="entry name" value="CheY-like"/>
    <property type="match status" value="1"/>
</dbReference>
<evidence type="ECO:0000256" key="5">
    <source>
        <dbReference type="ARBA" id="ARBA00022741"/>
    </source>
</evidence>
<dbReference type="InterPro" id="IPR013655">
    <property type="entry name" value="PAS_fold_3"/>
</dbReference>
<dbReference type="FunFam" id="1.10.287.130:FF:000002">
    <property type="entry name" value="Two-component osmosensing histidine kinase"/>
    <property type="match status" value="1"/>
</dbReference>
<dbReference type="EC" id="2.7.13.3" evidence="2"/>
<dbReference type="InterPro" id="IPR003018">
    <property type="entry name" value="GAF"/>
</dbReference>
<comment type="caution">
    <text evidence="15">The sequence shown here is derived from an EMBL/GenBank/DDBJ whole genome shotgun (WGS) entry which is preliminary data.</text>
</comment>
<evidence type="ECO:0000256" key="6">
    <source>
        <dbReference type="ARBA" id="ARBA00022777"/>
    </source>
</evidence>
<dbReference type="GO" id="GO:0005524">
    <property type="term" value="F:ATP binding"/>
    <property type="evidence" value="ECO:0007669"/>
    <property type="project" value="UniProtKB-KW"/>
</dbReference>
<dbReference type="PRINTS" id="PR00344">
    <property type="entry name" value="BCTRLSENSOR"/>
</dbReference>
<dbReference type="InterPro" id="IPR004358">
    <property type="entry name" value="Sig_transdc_His_kin-like_C"/>
</dbReference>
<dbReference type="Gene3D" id="2.10.70.100">
    <property type="match status" value="1"/>
</dbReference>
<keyword evidence="6" id="KW-0418">Kinase</keyword>
<dbReference type="PROSITE" id="PS50109">
    <property type="entry name" value="HIS_KIN"/>
    <property type="match status" value="1"/>
</dbReference>
<dbReference type="PANTHER" id="PTHR45339">
    <property type="entry name" value="HYBRID SIGNAL TRANSDUCTION HISTIDINE KINASE J"/>
    <property type="match status" value="1"/>
</dbReference>